<evidence type="ECO:0000256" key="1">
    <source>
        <dbReference type="ARBA" id="ARBA00004383"/>
    </source>
</evidence>
<keyword evidence="13" id="KW-1185">Reference proteome</keyword>
<keyword evidence="5" id="KW-0997">Cell inner membrane</keyword>
<keyword evidence="7" id="KW-0653">Protein transport</keyword>
<evidence type="ECO:0000256" key="9">
    <source>
        <dbReference type="ARBA" id="ARBA00023136"/>
    </source>
</evidence>
<feature type="domain" description="TonB C-terminal" evidence="11">
    <location>
        <begin position="280"/>
        <end position="371"/>
    </location>
</feature>
<dbReference type="EMBL" id="SLXM01000015">
    <property type="protein sequence ID" value="TCP21915.1"/>
    <property type="molecule type" value="Genomic_DNA"/>
</dbReference>
<sequence length="371" mass="42370">MASQSPKYNSLKTKFLFPLALTVLSFSAYSQQAETCETPSSDPVLDLNSITKCTIEKDDTKKTKKVSFEVSSRKRVRRKRDLAKSAVTGGYQQTVSEVKKKTNLITDLSLEDESKNGIVSFHSVDQIPLFDKCEDTPYLEQEACFRKLMSHHIQVNFQYPKKAYKEGIQGRVMVNFIIDKEGNTKITDVLYPYNGELLKEEVERIINKLPQFVPGKHLGRAIDVQYTQQIKFKIPGVKRTNIRPKKVDEIDNDKSYTFEELKEVPLFEECEKQNDSSSDCFITELQKHVQENFAYPVDAINADIEGTVNVSFVISNKGRIVNIRTKGPDDAKILEVAAEQLIRKLPKFKPALKDDVPVHTIYEFPISFKLN</sequence>
<accession>A0A4R2NKX9</accession>
<keyword evidence="10" id="KW-0732">Signal</keyword>
<evidence type="ECO:0000256" key="7">
    <source>
        <dbReference type="ARBA" id="ARBA00022927"/>
    </source>
</evidence>
<evidence type="ECO:0000256" key="4">
    <source>
        <dbReference type="ARBA" id="ARBA00022475"/>
    </source>
</evidence>
<comment type="caution">
    <text evidence="12">The sequence shown here is derived from an EMBL/GenBank/DDBJ whole genome shotgun (WGS) entry which is preliminary data.</text>
</comment>
<keyword evidence="3" id="KW-0813">Transport</keyword>
<evidence type="ECO:0000313" key="12">
    <source>
        <dbReference type="EMBL" id="TCP21915.1"/>
    </source>
</evidence>
<evidence type="ECO:0000256" key="3">
    <source>
        <dbReference type="ARBA" id="ARBA00022448"/>
    </source>
</evidence>
<organism evidence="12 13">
    <name type="scientific">Tenacibaculum skagerrakense</name>
    <dbReference type="NCBI Taxonomy" id="186571"/>
    <lineage>
        <taxon>Bacteria</taxon>
        <taxon>Pseudomonadati</taxon>
        <taxon>Bacteroidota</taxon>
        <taxon>Flavobacteriia</taxon>
        <taxon>Flavobacteriales</taxon>
        <taxon>Flavobacteriaceae</taxon>
        <taxon>Tenacibaculum</taxon>
    </lineage>
</organism>
<comment type="subcellular location">
    <subcellularLocation>
        <location evidence="1">Cell inner membrane</location>
        <topology evidence="1">Single-pass membrane protein</topology>
        <orientation evidence="1">Periplasmic side</orientation>
    </subcellularLocation>
</comment>
<dbReference type="SUPFAM" id="SSF74653">
    <property type="entry name" value="TolA/TonB C-terminal domain"/>
    <property type="match status" value="2"/>
</dbReference>
<proteinExistence type="inferred from homology"/>
<protein>
    <submittedName>
        <fullName evidence="12">TonB family protein</fullName>
    </submittedName>
</protein>
<dbReference type="PROSITE" id="PS52015">
    <property type="entry name" value="TONB_CTD"/>
    <property type="match status" value="2"/>
</dbReference>
<dbReference type="Proteomes" id="UP000294564">
    <property type="component" value="Unassembled WGS sequence"/>
</dbReference>
<dbReference type="InterPro" id="IPR037682">
    <property type="entry name" value="TonB_C"/>
</dbReference>
<evidence type="ECO:0000256" key="10">
    <source>
        <dbReference type="SAM" id="SignalP"/>
    </source>
</evidence>
<gene>
    <name evidence="12" type="ORF">EV195_11528</name>
</gene>
<dbReference type="InterPro" id="IPR006260">
    <property type="entry name" value="TonB/TolA_C"/>
</dbReference>
<feature type="chain" id="PRO_5020964537" evidence="10">
    <location>
        <begin position="31"/>
        <end position="371"/>
    </location>
</feature>
<feature type="signal peptide" evidence="10">
    <location>
        <begin position="1"/>
        <end position="30"/>
    </location>
</feature>
<feature type="domain" description="TonB C-terminal" evidence="11">
    <location>
        <begin position="144"/>
        <end position="241"/>
    </location>
</feature>
<dbReference type="GO" id="GO:0055085">
    <property type="term" value="P:transmembrane transport"/>
    <property type="evidence" value="ECO:0007669"/>
    <property type="project" value="InterPro"/>
</dbReference>
<dbReference type="Pfam" id="PF03544">
    <property type="entry name" value="TonB_C"/>
    <property type="match status" value="2"/>
</dbReference>
<name>A0A4R2NKX9_9FLAO</name>
<dbReference type="AlphaFoldDB" id="A0A4R2NKX9"/>
<comment type="similarity">
    <text evidence="2">Belongs to the TonB family.</text>
</comment>
<evidence type="ECO:0000313" key="13">
    <source>
        <dbReference type="Proteomes" id="UP000294564"/>
    </source>
</evidence>
<evidence type="ECO:0000256" key="6">
    <source>
        <dbReference type="ARBA" id="ARBA00022692"/>
    </source>
</evidence>
<dbReference type="Gene3D" id="3.30.1150.10">
    <property type="match status" value="2"/>
</dbReference>
<dbReference type="NCBIfam" id="TIGR01352">
    <property type="entry name" value="tonB_Cterm"/>
    <property type="match status" value="2"/>
</dbReference>
<dbReference type="GO" id="GO:0015031">
    <property type="term" value="P:protein transport"/>
    <property type="evidence" value="ECO:0007669"/>
    <property type="project" value="UniProtKB-KW"/>
</dbReference>
<evidence type="ECO:0000259" key="11">
    <source>
        <dbReference type="PROSITE" id="PS52015"/>
    </source>
</evidence>
<evidence type="ECO:0000256" key="8">
    <source>
        <dbReference type="ARBA" id="ARBA00022989"/>
    </source>
</evidence>
<keyword evidence="4" id="KW-1003">Cell membrane</keyword>
<dbReference type="GO" id="GO:0005886">
    <property type="term" value="C:plasma membrane"/>
    <property type="evidence" value="ECO:0007669"/>
    <property type="project" value="UniProtKB-SubCell"/>
</dbReference>
<dbReference type="PANTHER" id="PTHR33446">
    <property type="entry name" value="PROTEIN TONB-RELATED"/>
    <property type="match status" value="1"/>
</dbReference>
<evidence type="ECO:0000256" key="2">
    <source>
        <dbReference type="ARBA" id="ARBA00006555"/>
    </source>
</evidence>
<reference evidence="12 13" key="1">
    <citation type="submission" date="2019-03" db="EMBL/GenBank/DDBJ databases">
        <title>Genomic Encyclopedia of Type Strains, Phase IV (KMG-IV): sequencing the most valuable type-strain genomes for metagenomic binning, comparative biology and taxonomic classification.</title>
        <authorList>
            <person name="Goeker M."/>
        </authorList>
    </citation>
    <scope>NUCLEOTIDE SEQUENCE [LARGE SCALE GENOMIC DNA]</scope>
    <source>
        <strain evidence="12 13">DSM 14836</strain>
    </source>
</reference>
<evidence type="ECO:0000256" key="5">
    <source>
        <dbReference type="ARBA" id="ARBA00022519"/>
    </source>
</evidence>
<keyword evidence="9" id="KW-0472">Membrane</keyword>
<keyword evidence="8" id="KW-1133">Transmembrane helix</keyword>
<dbReference type="InterPro" id="IPR051045">
    <property type="entry name" value="TonB-dependent_transducer"/>
</dbReference>
<keyword evidence="6" id="KW-0812">Transmembrane</keyword>